<protein>
    <recommendedName>
        <fullName evidence="1">Trafficking protein particle complex subunit 11 C-terminal domain-containing protein</fullName>
    </recommendedName>
</protein>
<dbReference type="Proteomes" id="UP001628156">
    <property type="component" value="Unassembled WGS sequence"/>
</dbReference>
<comment type="caution">
    <text evidence="2">The sequence shown here is derived from an EMBL/GenBank/DDBJ whole genome shotgun (WGS) entry which is preliminary data.</text>
</comment>
<evidence type="ECO:0000313" key="2">
    <source>
        <dbReference type="EMBL" id="GAB1225618.1"/>
    </source>
</evidence>
<reference evidence="2 3" key="1">
    <citation type="journal article" date="2019" name="PLoS Negl. Trop. Dis.">
        <title>Whole genome sequencing of Entamoeba nuttalli reveals mammalian host-related molecular signatures and a novel octapeptide-repeat surface protein.</title>
        <authorList>
            <person name="Tanaka M."/>
            <person name="Makiuchi T."/>
            <person name="Komiyama T."/>
            <person name="Shiina T."/>
            <person name="Osaki K."/>
            <person name="Tachibana H."/>
        </authorList>
    </citation>
    <scope>NUCLEOTIDE SEQUENCE [LARGE SCALE GENOMIC DNA]</scope>
    <source>
        <strain evidence="2 3">P19-061405</strain>
    </source>
</reference>
<proteinExistence type="predicted"/>
<evidence type="ECO:0000259" key="1">
    <source>
        <dbReference type="Pfam" id="PF12742"/>
    </source>
</evidence>
<dbReference type="InterPro" id="IPR025876">
    <property type="entry name" value="TRAPPC11_C"/>
</dbReference>
<dbReference type="Pfam" id="PF12742">
    <property type="entry name" value="Gryzun-like"/>
    <property type="match status" value="1"/>
</dbReference>
<accession>A0ABQ0DS74</accession>
<feature type="domain" description="Trafficking protein particle complex subunit 11 C-terminal" evidence="1">
    <location>
        <begin position="670"/>
        <end position="719"/>
    </location>
</feature>
<organism evidence="2 3">
    <name type="scientific">Entamoeba nuttalli</name>
    <dbReference type="NCBI Taxonomy" id="412467"/>
    <lineage>
        <taxon>Eukaryota</taxon>
        <taxon>Amoebozoa</taxon>
        <taxon>Evosea</taxon>
        <taxon>Archamoebae</taxon>
        <taxon>Mastigamoebida</taxon>
        <taxon>Entamoebidae</taxon>
        <taxon>Entamoeba</taxon>
    </lineage>
</organism>
<name>A0ABQ0DS74_9EUKA</name>
<evidence type="ECO:0000313" key="3">
    <source>
        <dbReference type="Proteomes" id="UP001628156"/>
    </source>
</evidence>
<sequence>MITKHLSNILNLPNFMKELNGNLLLQQKTGNKKEEQINLLKQTINALYIFPNEISKDVDALKENVLPFDQRASSNGDDNRLSAFHYCYLNLINLIKTKHPKKACIYAMKEIKTSEEYIESLSKFVFVPLLYQEVFIYSCCEEYLSIINLEYQSPLLFCQIRSLENIGIALGVYSPSPDLLHWDDDFPLKCCQLKFELPKFTPPNLSKAVGERALFNEAMLDKLSLCIKYLPEGNVKCLIKMKLALFYFQNAKHELALELLLEISKEFTLMNHLTRSYYCYILAYHCTSSIKKRIFILLRLLTLSKIDEDTKITLATNFNITGHHLLKTSSIVNELKQLFTSSQEETISAESVITISTQPISLTLNIPLTLECIINNTELILYPDQPIVLAINSSPLLVKIKNGPTLLIPTPIHSKNESNQPITMECHMPEFIKVDKEWEGKVGVKIDMNKHVSVFKVKGKIFKKTTTVAYKLKNSYESVDGKISMKHGIIDMTSFEVPCQIALYLPIRGLSYEKKDCKCLFKCEGEWQCSLETIAIVQDPISFPSVVHPIHQNQHWCVEIPISNKVDGNIMIKTIALSVNNVITNKLEEDIEVCKNQSYNYIINSCSDGNQQLDVVFEYKGKIYQYNNTIDFIKIPTFYKVQYKWDTCVISKGESVNVILSITANEDNKHLLVQVDNNDYFCVCGFNTRKIQLEVGEQITINYQFISLHAGICALPQIKFTRNGVDLRVEYENELPNITVLQESEWFDMLKE</sequence>
<keyword evidence="3" id="KW-1185">Reference proteome</keyword>
<dbReference type="EMBL" id="BAAFRS010000257">
    <property type="protein sequence ID" value="GAB1225618.1"/>
    <property type="molecule type" value="Genomic_DNA"/>
</dbReference>
<gene>
    <name evidence="2" type="ORF">ENUP19_0257G0046</name>
</gene>